<evidence type="ECO:0000313" key="2">
    <source>
        <dbReference type="Proteomes" id="UP000821865"/>
    </source>
</evidence>
<accession>A0ACB8DZ81</accession>
<protein>
    <submittedName>
        <fullName evidence="1">Uncharacterized protein</fullName>
    </submittedName>
</protein>
<proteinExistence type="predicted"/>
<dbReference type="EMBL" id="CM023470">
    <property type="protein sequence ID" value="KAH7979644.1"/>
    <property type="molecule type" value="Genomic_DNA"/>
</dbReference>
<sequence>MLLQGKVCLFCLVSSSPESLCRIAKLGEDASHGHHGWCHPWVYKVRCLDDGRWYAVKVANRQFRGQRDRRRQLEEVAKHELLPPHPHCVRFIKAWEEDYRLYIQTELCECSLATYTEKHHNLSEQLVWEFLVDLSLGVKHLHDHDLAHLDIKPENIFISKNGYYKLGDFGLVLDLKRVRMLPVLGITVLELACDLELPSRGENWHALRSGTLPHHLAQCLSPQLHSVIQQMMHPDPQQRITADQLLALPDIRQVRLRRKLYVARKRAVSWVQDMLLLTWFWVQSYLVATWRVPRSCIKPLFASSRPSVAHRTSNLDTDCFSDDETFGESLNHDLGEHQDSLGVNLSSFERSFCDGGHSLERSTPKPLRHRYDQRLHSTPTALFSSQRSRSNSTPAPVAFNLSVGDETIENPFSLARAEQPRGRIVVVVVTLTQTLTARHIPIQMR</sequence>
<organism evidence="1 2">
    <name type="scientific">Dermacentor silvarum</name>
    <name type="common">Tick</name>
    <dbReference type="NCBI Taxonomy" id="543639"/>
    <lineage>
        <taxon>Eukaryota</taxon>
        <taxon>Metazoa</taxon>
        <taxon>Ecdysozoa</taxon>
        <taxon>Arthropoda</taxon>
        <taxon>Chelicerata</taxon>
        <taxon>Arachnida</taxon>
        <taxon>Acari</taxon>
        <taxon>Parasitiformes</taxon>
        <taxon>Ixodida</taxon>
        <taxon>Ixodoidea</taxon>
        <taxon>Ixodidae</taxon>
        <taxon>Rhipicephalinae</taxon>
        <taxon>Dermacentor</taxon>
    </lineage>
</organism>
<comment type="caution">
    <text evidence="1">The sequence shown here is derived from an EMBL/GenBank/DDBJ whole genome shotgun (WGS) entry which is preliminary data.</text>
</comment>
<evidence type="ECO:0000313" key="1">
    <source>
        <dbReference type="EMBL" id="KAH7979644.1"/>
    </source>
</evidence>
<dbReference type="Proteomes" id="UP000821865">
    <property type="component" value="Chromosome 1"/>
</dbReference>
<gene>
    <name evidence="1" type="ORF">HPB49_010266</name>
</gene>
<reference evidence="1" key="1">
    <citation type="submission" date="2020-05" db="EMBL/GenBank/DDBJ databases">
        <title>Large-scale comparative analyses of tick genomes elucidate their genetic diversity and vector capacities.</title>
        <authorList>
            <person name="Jia N."/>
            <person name="Wang J."/>
            <person name="Shi W."/>
            <person name="Du L."/>
            <person name="Sun Y."/>
            <person name="Zhan W."/>
            <person name="Jiang J."/>
            <person name="Wang Q."/>
            <person name="Zhang B."/>
            <person name="Ji P."/>
            <person name="Sakyi L.B."/>
            <person name="Cui X."/>
            <person name="Yuan T."/>
            <person name="Jiang B."/>
            <person name="Yang W."/>
            <person name="Lam T.T.-Y."/>
            <person name="Chang Q."/>
            <person name="Ding S."/>
            <person name="Wang X."/>
            <person name="Zhu J."/>
            <person name="Ruan X."/>
            <person name="Zhao L."/>
            <person name="Wei J."/>
            <person name="Que T."/>
            <person name="Du C."/>
            <person name="Cheng J."/>
            <person name="Dai P."/>
            <person name="Han X."/>
            <person name="Huang E."/>
            <person name="Gao Y."/>
            <person name="Liu J."/>
            <person name="Shao H."/>
            <person name="Ye R."/>
            <person name="Li L."/>
            <person name="Wei W."/>
            <person name="Wang X."/>
            <person name="Wang C."/>
            <person name="Yang T."/>
            <person name="Huo Q."/>
            <person name="Li W."/>
            <person name="Guo W."/>
            <person name="Chen H."/>
            <person name="Zhou L."/>
            <person name="Ni X."/>
            <person name="Tian J."/>
            <person name="Zhou Y."/>
            <person name="Sheng Y."/>
            <person name="Liu T."/>
            <person name="Pan Y."/>
            <person name="Xia L."/>
            <person name="Li J."/>
            <person name="Zhao F."/>
            <person name="Cao W."/>
        </authorList>
    </citation>
    <scope>NUCLEOTIDE SEQUENCE</scope>
    <source>
        <strain evidence="1">Dsil-2018</strain>
    </source>
</reference>
<keyword evidence="2" id="KW-1185">Reference proteome</keyword>
<name>A0ACB8DZ81_DERSI</name>